<feature type="transmembrane region" description="Helical" evidence="19">
    <location>
        <begin position="232"/>
        <end position="253"/>
    </location>
</feature>
<proteinExistence type="inferred from homology"/>
<dbReference type="Pfam" id="PF01148">
    <property type="entry name" value="CTP_transf_1"/>
    <property type="match status" value="1"/>
</dbReference>
<evidence type="ECO:0000256" key="4">
    <source>
        <dbReference type="ARBA" id="ARBA00005189"/>
    </source>
</evidence>
<reference evidence="20 22" key="1">
    <citation type="submission" date="2015-04" db="EMBL/GenBank/DDBJ databases">
        <title>Genome sequence of Kerstersia gyiorum CG1.</title>
        <authorList>
            <person name="Greninger A.L."/>
            <person name="Kozyreva V."/>
            <person name="Chaturvedi V."/>
        </authorList>
    </citation>
    <scope>NUCLEOTIDE SEQUENCE [LARGE SCALE GENOMIC DNA]</scope>
    <source>
        <strain evidence="20 22">CG1</strain>
    </source>
</reference>
<keyword evidence="9" id="KW-0444">Lipid biosynthesis</keyword>
<evidence type="ECO:0000313" key="23">
    <source>
        <dbReference type="Proteomes" id="UP000292039"/>
    </source>
</evidence>
<evidence type="ECO:0000256" key="15">
    <source>
        <dbReference type="ARBA" id="ARBA00023136"/>
    </source>
</evidence>
<keyword evidence="11 18" id="KW-0812">Transmembrane</keyword>
<dbReference type="InterPro" id="IPR000374">
    <property type="entry name" value="PC_trans"/>
</dbReference>
<evidence type="ECO:0000256" key="9">
    <source>
        <dbReference type="ARBA" id="ARBA00022516"/>
    </source>
</evidence>
<keyword evidence="8" id="KW-1003">Cell membrane</keyword>
<evidence type="ECO:0000256" key="19">
    <source>
        <dbReference type="SAM" id="Phobius"/>
    </source>
</evidence>
<dbReference type="STRING" id="206506.AAV32_11965"/>
<organism evidence="20 22">
    <name type="scientific">Kerstersia gyiorum</name>
    <dbReference type="NCBI Taxonomy" id="206506"/>
    <lineage>
        <taxon>Bacteria</taxon>
        <taxon>Pseudomonadati</taxon>
        <taxon>Pseudomonadota</taxon>
        <taxon>Betaproteobacteria</taxon>
        <taxon>Burkholderiales</taxon>
        <taxon>Alcaligenaceae</taxon>
        <taxon>Kerstersia</taxon>
    </lineage>
</organism>
<dbReference type="RefSeq" id="WP_068372292.1">
    <property type="nucleotide sequence ID" value="NZ_CBCSEB010000001.1"/>
</dbReference>
<comment type="similarity">
    <text evidence="5 18">Belongs to the CDS family.</text>
</comment>
<keyword evidence="12 18" id="KW-0548">Nucleotidyltransferase</keyword>
<dbReference type="PANTHER" id="PTHR46382">
    <property type="entry name" value="PHOSPHATIDATE CYTIDYLYLTRANSFERASE"/>
    <property type="match status" value="1"/>
</dbReference>
<dbReference type="Proteomes" id="UP000078084">
    <property type="component" value="Unassembled WGS sequence"/>
</dbReference>
<dbReference type="EMBL" id="SGWZ01000002">
    <property type="protein sequence ID" value="RZS70518.1"/>
    <property type="molecule type" value="Genomic_DNA"/>
</dbReference>
<comment type="catalytic activity">
    <reaction evidence="1 18">
        <text>a 1,2-diacyl-sn-glycero-3-phosphate + CTP + H(+) = a CDP-1,2-diacyl-sn-glycerol + diphosphate</text>
        <dbReference type="Rhea" id="RHEA:16229"/>
        <dbReference type="ChEBI" id="CHEBI:15378"/>
        <dbReference type="ChEBI" id="CHEBI:33019"/>
        <dbReference type="ChEBI" id="CHEBI:37563"/>
        <dbReference type="ChEBI" id="CHEBI:58332"/>
        <dbReference type="ChEBI" id="CHEBI:58608"/>
        <dbReference type="EC" id="2.7.7.41"/>
    </reaction>
</comment>
<dbReference type="PATRIC" id="fig|206506.3.peg.2549"/>
<name>A0A171KQU5_9BURK</name>
<evidence type="ECO:0000256" key="12">
    <source>
        <dbReference type="ARBA" id="ARBA00022695"/>
    </source>
</evidence>
<keyword evidence="13 19" id="KW-1133">Transmembrane helix</keyword>
<evidence type="ECO:0000256" key="14">
    <source>
        <dbReference type="ARBA" id="ARBA00023098"/>
    </source>
</evidence>
<evidence type="ECO:0000256" key="16">
    <source>
        <dbReference type="ARBA" id="ARBA00023209"/>
    </source>
</evidence>
<dbReference type="GO" id="GO:0004605">
    <property type="term" value="F:phosphatidate cytidylyltransferase activity"/>
    <property type="evidence" value="ECO:0007669"/>
    <property type="project" value="UniProtKB-EC"/>
</dbReference>
<keyword evidence="10 18" id="KW-0808">Transferase</keyword>
<evidence type="ECO:0000313" key="21">
    <source>
        <dbReference type="EMBL" id="RZS70518.1"/>
    </source>
</evidence>
<dbReference type="AlphaFoldDB" id="A0A171KQU5"/>
<keyword evidence="17" id="KW-1208">Phospholipid metabolism</keyword>
<gene>
    <name evidence="20" type="ORF">AAV32_11965</name>
    <name evidence="21" type="ORF">EV679_1925</name>
</gene>
<keyword evidence="14" id="KW-0443">Lipid metabolism</keyword>
<dbReference type="PANTHER" id="PTHR46382:SF1">
    <property type="entry name" value="PHOSPHATIDATE CYTIDYLYLTRANSFERASE"/>
    <property type="match status" value="1"/>
</dbReference>
<feature type="transmembrane region" description="Helical" evidence="19">
    <location>
        <begin position="202"/>
        <end position="220"/>
    </location>
</feature>
<evidence type="ECO:0000256" key="7">
    <source>
        <dbReference type="ARBA" id="ARBA00019373"/>
    </source>
</evidence>
<evidence type="ECO:0000256" key="5">
    <source>
        <dbReference type="ARBA" id="ARBA00010185"/>
    </source>
</evidence>
<accession>A0A171KQU5</accession>
<dbReference type="GO" id="GO:0016024">
    <property type="term" value="P:CDP-diacylglycerol biosynthetic process"/>
    <property type="evidence" value="ECO:0007669"/>
    <property type="project" value="UniProtKB-UniPathway"/>
</dbReference>
<protein>
    <recommendedName>
        <fullName evidence="7 18">Phosphatidate cytidylyltransferase</fullName>
        <ecNumber evidence="6 18">2.7.7.41</ecNumber>
    </recommendedName>
</protein>
<feature type="transmembrane region" description="Helical" evidence="19">
    <location>
        <begin position="69"/>
        <end position="87"/>
    </location>
</feature>
<evidence type="ECO:0000256" key="10">
    <source>
        <dbReference type="ARBA" id="ARBA00022679"/>
    </source>
</evidence>
<dbReference type="GeneID" id="99726583"/>
<feature type="transmembrane region" description="Helical" evidence="19">
    <location>
        <begin position="163"/>
        <end position="181"/>
    </location>
</feature>
<dbReference type="EC" id="2.7.7.41" evidence="6 18"/>
<keyword evidence="15 19" id="KW-0472">Membrane</keyword>
<dbReference type="PROSITE" id="PS01315">
    <property type="entry name" value="CDS"/>
    <property type="match status" value="1"/>
</dbReference>
<comment type="pathway">
    <text evidence="3 18">Phospholipid metabolism; CDP-diacylglycerol biosynthesis; CDP-diacylglycerol from sn-glycerol 3-phosphate: step 3/3.</text>
</comment>
<evidence type="ECO:0000256" key="8">
    <source>
        <dbReference type="ARBA" id="ARBA00022475"/>
    </source>
</evidence>
<evidence type="ECO:0000256" key="18">
    <source>
        <dbReference type="RuleBase" id="RU003938"/>
    </source>
</evidence>
<dbReference type="UniPathway" id="UPA00557">
    <property type="reaction ID" value="UER00614"/>
</dbReference>
<comment type="pathway">
    <text evidence="4">Lipid metabolism.</text>
</comment>
<reference evidence="21 23" key="2">
    <citation type="submission" date="2019-02" db="EMBL/GenBank/DDBJ databases">
        <title>Genomic Encyclopedia of Type Strains, Phase IV (KMG-IV): sequencing the most valuable type-strain genomes for metagenomic binning, comparative biology and taxonomic classification.</title>
        <authorList>
            <person name="Goeker M."/>
        </authorList>
    </citation>
    <scope>NUCLEOTIDE SEQUENCE [LARGE SCALE GENOMIC DNA]</scope>
    <source>
        <strain evidence="21 23">DSM 16618</strain>
    </source>
</reference>
<keyword evidence="16" id="KW-0594">Phospholipid biosynthesis</keyword>
<feature type="transmembrane region" description="Helical" evidence="19">
    <location>
        <begin position="137"/>
        <end position="157"/>
    </location>
</feature>
<evidence type="ECO:0000256" key="2">
    <source>
        <dbReference type="ARBA" id="ARBA00004651"/>
    </source>
</evidence>
<dbReference type="EMBL" id="LBNE01000008">
    <property type="protein sequence ID" value="KKO71262.1"/>
    <property type="molecule type" value="Genomic_DNA"/>
</dbReference>
<keyword evidence="22" id="KW-1185">Reference proteome</keyword>
<evidence type="ECO:0000313" key="20">
    <source>
        <dbReference type="EMBL" id="KKO71262.1"/>
    </source>
</evidence>
<comment type="caution">
    <text evidence="20">The sequence shown here is derived from an EMBL/GenBank/DDBJ whole genome shotgun (WGS) entry which is preliminary data.</text>
</comment>
<comment type="subcellular location">
    <subcellularLocation>
        <location evidence="2">Cell membrane</location>
        <topology evidence="2">Multi-pass membrane protein</topology>
    </subcellularLocation>
</comment>
<sequence length="298" mass="31210">MLGTRIVTAVALLIVLGGALALGTPWPFMLLLSVLTGLGLWEWLRLTSPVPAAAGASLGDTPKTAGGPMVAGIAAGALTIMLTWLWLSNNAASIGPVAVTYEIATRVVIPLAVALWVLIGTYQVVRGDVHAPAANPFMSLFGILALIAAWASLALMFMMGRGLLLSFLAIIWCADIGAYFAGRAVGKRKLAPRVSPGKSWEGAIAGVVAAVVWGAATMNWEGSFANHMFRLWSYAALPWIAFLAMLSIVGDLFESLLKRRAGMKDSSGLLPGHGGVLDRIDAILPTAPLALLLLIFGV</sequence>
<dbReference type="Proteomes" id="UP000292039">
    <property type="component" value="Unassembled WGS sequence"/>
</dbReference>
<evidence type="ECO:0000256" key="3">
    <source>
        <dbReference type="ARBA" id="ARBA00005119"/>
    </source>
</evidence>
<dbReference type="GO" id="GO:0005886">
    <property type="term" value="C:plasma membrane"/>
    <property type="evidence" value="ECO:0007669"/>
    <property type="project" value="UniProtKB-SubCell"/>
</dbReference>
<feature type="transmembrane region" description="Helical" evidence="19">
    <location>
        <begin position="107"/>
        <end position="125"/>
    </location>
</feature>
<evidence type="ECO:0000256" key="17">
    <source>
        <dbReference type="ARBA" id="ARBA00023264"/>
    </source>
</evidence>
<evidence type="ECO:0000256" key="11">
    <source>
        <dbReference type="ARBA" id="ARBA00022692"/>
    </source>
</evidence>
<evidence type="ECO:0000313" key="22">
    <source>
        <dbReference type="Proteomes" id="UP000078084"/>
    </source>
</evidence>
<evidence type="ECO:0000256" key="13">
    <source>
        <dbReference type="ARBA" id="ARBA00022989"/>
    </source>
</evidence>
<evidence type="ECO:0000256" key="1">
    <source>
        <dbReference type="ARBA" id="ARBA00001698"/>
    </source>
</evidence>
<evidence type="ECO:0000256" key="6">
    <source>
        <dbReference type="ARBA" id="ARBA00012487"/>
    </source>
</evidence>